<reference evidence="1" key="1">
    <citation type="journal article" date="2015" name="Nature">
        <title>Complex archaea that bridge the gap between prokaryotes and eukaryotes.</title>
        <authorList>
            <person name="Spang A."/>
            <person name="Saw J.H."/>
            <person name="Jorgensen S.L."/>
            <person name="Zaremba-Niedzwiedzka K."/>
            <person name="Martijn J."/>
            <person name="Lind A.E."/>
            <person name="van Eijk R."/>
            <person name="Schleper C."/>
            <person name="Guy L."/>
            <person name="Ettema T.J."/>
        </authorList>
    </citation>
    <scope>NUCLEOTIDE SEQUENCE</scope>
</reference>
<accession>A0A0F8WYP6</accession>
<gene>
    <name evidence="1" type="ORF">LCGC14_3008970</name>
</gene>
<proteinExistence type="predicted"/>
<dbReference type="EMBL" id="LAZR01062224">
    <property type="protein sequence ID" value="KKK61972.1"/>
    <property type="molecule type" value="Genomic_DNA"/>
</dbReference>
<name>A0A0F8WYP6_9ZZZZ</name>
<protein>
    <submittedName>
        <fullName evidence="1">Uncharacterized protein</fullName>
    </submittedName>
</protein>
<organism evidence="1">
    <name type="scientific">marine sediment metagenome</name>
    <dbReference type="NCBI Taxonomy" id="412755"/>
    <lineage>
        <taxon>unclassified sequences</taxon>
        <taxon>metagenomes</taxon>
        <taxon>ecological metagenomes</taxon>
    </lineage>
</organism>
<sequence length="66" mass="7514">MKYLLIPCLLFIVGCPATIPIIGMLGTIGMATNKFINYKLTKRGLDLKKREIELKEKIFEESKVNN</sequence>
<evidence type="ECO:0000313" key="1">
    <source>
        <dbReference type="EMBL" id="KKK61972.1"/>
    </source>
</evidence>
<dbReference type="AlphaFoldDB" id="A0A0F8WYP6"/>
<comment type="caution">
    <text evidence="1">The sequence shown here is derived from an EMBL/GenBank/DDBJ whole genome shotgun (WGS) entry which is preliminary data.</text>
</comment>
<dbReference type="PROSITE" id="PS51257">
    <property type="entry name" value="PROKAR_LIPOPROTEIN"/>
    <property type="match status" value="1"/>
</dbReference>